<dbReference type="EMBL" id="KE346372">
    <property type="protein sequence ID" value="KJE96742.1"/>
    <property type="molecule type" value="Genomic_DNA"/>
</dbReference>
<evidence type="ECO:0000313" key="5">
    <source>
        <dbReference type="Proteomes" id="UP000008743"/>
    </source>
</evidence>
<dbReference type="InParanoid" id="A0A0D2VYE6"/>
<dbReference type="GO" id="GO:0003723">
    <property type="term" value="F:RNA binding"/>
    <property type="evidence" value="ECO:0007669"/>
    <property type="project" value="UniProtKB-UniRule"/>
</dbReference>
<dbReference type="PANTHER" id="PTHR45894">
    <property type="entry name" value="RNA-BINDING PROTEIN 8A"/>
    <property type="match status" value="1"/>
</dbReference>
<dbReference type="OMA" id="KKIQVDW"/>
<proteinExistence type="predicted"/>
<accession>A0A0D2VYE6</accession>
<dbReference type="Pfam" id="PF00076">
    <property type="entry name" value="RRM_1"/>
    <property type="match status" value="1"/>
</dbReference>
<sequence>MADIEVESSAMEQDEYDSLPTTSDDNGREGGPQRSTEGWVVMVTGLHEEAAKDAINDKFSEAGHVRKVVLEYDRRTGFNKGYALIEYNEMSEAQTAIEELNGTSYLDQTIGVDWAFVRPPAGARSSRRGGRGDRE</sequence>
<dbReference type="GO" id="GO:0006396">
    <property type="term" value="P:RNA processing"/>
    <property type="evidence" value="ECO:0007669"/>
    <property type="project" value="InterPro"/>
</dbReference>
<feature type="domain" description="RRM" evidence="3">
    <location>
        <begin position="39"/>
        <end position="117"/>
    </location>
</feature>
<dbReference type="SMART" id="SM00360">
    <property type="entry name" value="RRM"/>
    <property type="match status" value="1"/>
</dbReference>
<dbReference type="OrthoDB" id="15688at2759"/>
<dbReference type="InterPro" id="IPR000504">
    <property type="entry name" value="RRM_dom"/>
</dbReference>
<feature type="compositionally biased region" description="Acidic residues" evidence="2">
    <location>
        <begin position="1"/>
        <end position="17"/>
    </location>
</feature>
<dbReference type="AlphaFoldDB" id="A0A0D2VYE6"/>
<evidence type="ECO:0000256" key="2">
    <source>
        <dbReference type="SAM" id="MobiDB-lite"/>
    </source>
</evidence>
<evidence type="ECO:0000313" key="4">
    <source>
        <dbReference type="EMBL" id="KJE96742.1"/>
    </source>
</evidence>
<dbReference type="PhylomeDB" id="A0A0D2VYE6"/>
<organism evidence="4 5">
    <name type="scientific">Capsaspora owczarzaki (strain ATCC 30864)</name>
    <dbReference type="NCBI Taxonomy" id="595528"/>
    <lineage>
        <taxon>Eukaryota</taxon>
        <taxon>Filasterea</taxon>
        <taxon>Capsaspora</taxon>
    </lineage>
</organism>
<protein>
    <submittedName>
        <fullName evidence="4">RNA binding domain-containing protein</fullName>
    </submittedName>
</protein>
<dbReference type="eggNOG" id="KOG0130">
    <property type="taxonomic scope" value="Eukaryota"/>
</dbReference>
<evidence type="ECO:0000259" key="3">
    <source>
        <dbReference type="PROSITE" id="PS50102"/>
    </source>
</evidence>
<keyword evidence="5" id="KW-1185">Reference proteome</keyword>
<dbReference type="InterPro" id="IPR008111">
    <property type="entry name" value="RNA-bd_8"/>
</dbReference>
<keyword evidence="1" id="KW-0694">RNA-binding</keyword>
<dbReference type="FunCoup" id="A0A0D2VYE6">
    <property type="interactions" value="688"/>
</dbReference>
<evidence type="ECO:0000256" key="1">
    <source>
        <dbReference type="PROSITE-ProRule" id="PRU00176"/>
    </source>
</evidence>
<dbReference type="InterPro" id="IPR012677">
    <property type="entry name" value="Nucleotide-bd_a/b_plait_sf"/>
</dbReference>
<feature type="region of interest" description="Disordered" evidence="2">
    <location>
        <begin position="1"/>
        <end position="37"/>
    </location>
</feature>
<dbReference type="Gene3D" id="3.30.70.330">
    <property type="match status" value="1"/>
</dbReference>
<dbReference type="Proteomes" id="UP000008743">
    <property type="component" value="Unassembled WGS sequence"/>
</dbReference>
<dbReference type="GO" id="GO:0005634">
    <property type="term" value="C:nucleus"/>
    <property type="evidence" value="ECO:0007669"/>
    <property type="project" value="InterPro"/>
</dbReference>
<dbReference type="InterPro" id="IPR035979">
    <property type="entry name" value="RBD_domain_sf"/>
</dbReference>
<gene>
    <name evidence="4" type="ORF">CAOG_007016</name>
</gene>
<dbReference type="SUPFAM" id="SSF54928">
    <property type="entry name" value="RNA-binding domain, RBD"/>
    <property type="match status" value="1"/>
</dbReference>
<dbReference type="RefSeq" id="XP_004343740.1">
    <property type="nucleotide sequence ID" value="XM_004343690.2"/>
</dbReference>
<dbReference type="STRING" id="595528.A0A0D2VYE6"/>
<reference evidence="5" key="1">
    <citation type="submission" date="2011-02" db="EMBL/GenBank/DDBJ databases">
        <title>The Genome Sequence of Capsaspora owczarzaki ATCC 30864.</title>
        <authorList>
            <person name="Russ C."/>
            <person name="Cuomo C."/>
            <person name="Burger G."/>
            <person name="Gray M.W."/>
            <person name="Holland P.W.H."/>
            <person name="King N."/>
            <person name="Lang F.B.F."/>
            <person name="Roger A.J."/>
            <person name="Ruiz-Trillo I."/>
            <person name="Young S.K."/>
            <person name="Zeng Q."/>
            <person name="Gargeya S."/>
            <person name="Alvarado L."/>
            <person name="Berlin A."/>
            <person name="Chapman S.B."/>
            <person name="Chen Z."/>
            <person name="Freedman E."/>
            <person name="Gellesch M."/>
            <person name="Goldberg J."/>
            <person name="Griggs A."/>
            <person name="Gujja S."/>
            <person name="Heilman E."/>
            <person name="Heiman D."/>
            <person name="Howarth C."/>
            <person name="Mehta T."/>
            <person name="Neiman D."/>
            <person name="Pearson M."/>
            <person name="Roberts A."/>
            <person name="Saif S."/>
            <person name="Shea T."/>
            <person name="Shenoy N."/>
            <person name="Sisk P."/>
            <person name="Stolte C."/>
            <person name="Sykes S."/>
            <person name="White J."/>
            <person name="Yandava C."/>
            <person name="Haas B."/>
            <person name="Nusbaum C."/>
            <person name="Birren B."/>
        </authorList>
    </citation>
    <scope>NUCLEOTIDE SEQUENCE</scope>
    <source>
        <strain evidence="5">ATCC 30864</strain>
    </source>
</reference>
<dbReference type="PROSITE" id="PS50102">
    <property type="entry name" value="RRM"/>
    <property type="match status" value="1"/>
</dbReference>
<dbReference type="PRINTS" id="PR01738">
    <property type="entry name" value="RNABINDINGM8"/>
</dbReference>
<name>A0A0D2VYE6_CAPO3</name>
<dbReference type="GO" id="GO:0005737">
    <property type="term" value="C:cytoplasm"/>
    <property type="evidence" value="ECO:0007669"/>
    <property type="project" value="InterPro"/>
</dbReference>